<evidence type="ECO:0000313" key="2">
    <source>
        <dbReference type="Proteomes" id="UP001470230"/>
    </source>
</evidence>
<keyword evidence="2" id="KW-1185">Reference proteome</keyword>
<gene>
    <name evidence="1" type="ORF">M9Y10_040767</name>
</gene>
<organism evidence="1 2">
    <name type="scientific">Tritrichomonas musculus</name>
    <dbReference type="NCBI Taxonomy" id="1915356"/>
    <lineage>
        <taxon>Eukaryota</taxon>
        <taxon>Metamonada</taxon>
        <taxon>Parabasalia</taxon>
        <taxon>Tritrichomonadida</taxon>
        <taxon>Tritrichomonadidae</taxon>
        <taxon>Tritrichomonas</taxon>
    </lineage>
</organism>
<dbReference type="Proteomes" id="UP001470230">
    <property type="component" value="Unassembled WGS sequence"/>
</dbReference>
<protein>
    <submittedName>
        <fullName evidence="1">Uncharacterized protein</fullName>
    </submittedName>
</protein>
<name>A0ABR2K3I9_9EUKA</name>
<reference evidence="1 2" key="1">
    <citation type="submission" date="2024-04" db="EMBL/GenBank/DDBJ databases">
        <title>Tritrichomonas musculus Genome.</title>
        <authorList>
            <person name="Alves-Ferreira E."/>
            <person name="Grigg M."/>
            <person name="Lorenzi H."/>
            <person name="Galac M."/>
        </authorList>
    </citation>
    <scope>NUCLEOTIDE SEQUENCE [LARGE SCALE GENOMIC DNA]</scope>
    <source>
        <strain evidence="1 2">EAF2021</strain>
    </source>
</reference>
<accession>A0ABR2K3I9</accession>
<dbReference type="EMBL" id="JAPFFF010000007">
    <property type="protein sequence ID" value="KAK8885321.1"/>
    <property type="molecule type" value="Genomic_DNA"/>
</dbReference>
<comment type="caution">
    <text evidence="1">The sequence shown here is derived from an EMBL/GenBank/DDBJ whole genome shotgun (WGS) entry which is preliminary data.</text>
</comment>
<proteinExistence type="predicted"/>
<evidence type="ECO:0000313" key="1">
    <source>
        <dbReference type="EMBL" id="KAK8885321.1"/>
    </source>
</evidence>
<sequence>MINKILFCDPPHPIDLQQKELEKKLPNDLLSFQDMDFSMASTSDEIFQCFQKIISYLKHESSKNNIKLIQFIFVSLQPNMFPFFLKSNLPECIPAALNKILSESRNELSSKIDELLYLFLSRLVESIMKSLNEPAMRSLQLFIVKADLRKSANLLRAMYASNRLTEWVDSKNKTGDSLQIILEAIHPAPIPQLPSLLASEIARCLIISTLFLGSLQCFDVENTKSLLVSCISRFLRYKPESFANPSTISCLREITTKKIIAPPLCELKSHSELVEIPNILQLVRFWLFIVGTYNPENLIQIASISSTLQSDVISFHYKIFGNNPRANDFFRKSLVIDGVCNFITFNEIPNNIHDLALFIRNRAHDSDKLPIYTAMLGQIISNVYHQIKSLPLCSCDASLMISCAKVISSLISYGLTVYPKIKTEGFEPLSSHYFETACAVAEAMVYSPLYPHRPNDNYISFLVKSAFDELAGTCATRPKEFLSYILNVTSNPAKCLLFTSGLNSPVVIEHHQSTWRHYIINNLFGILKMGLSLLTVPSNITINIVSSFYLTIVNFSVRMNFPPNLLYGILMAPLTLFNSVAEITLQAEPIRMFGKSEDSEYHENCSVINCFFGFVEKILENKYVKGFFNVNAGLTFWNHIKMTISPPFTAVSAQLAARSFRIITKLSDYSNSISPITSAGQRIFIDTIHYNELLEVIQMINEMTDCEYNTKVEKGVFALSIAELLASWCSPRPIAEAVKKNLNLVNTFKKLRFFACDAGEQFEILVDDILKTVEKYMTEIEESEALTDLIEIESELPKFSPSKKLCDMYFKIIQPSQTL</sequence>